<evidence type="ECO:0000313" key="1">
    <source>
        <dbReference type="EMBL" id="QHU19341.1"/>
    </source>
</evidence>
<protein>
    <submittedName>
        <fullName evidence="1">Uncharacterized protein</fullName>
    </submittedName>
</protein>
<name>A0A6C0KQ77_9ZZZZ</name>
<dbReference type="AlphaFoldDB" id="A0A6C0KQ77"/>
<accession>A0A6C0KQ77</accession>
<proteinExistence type="predicted"/>
<dbReference type="SUPFAM" id="SSF54495">
    <property type="entry name" value="UBC-like"/>
    <property type="match status" value="1"/>
</dbReference>
<dbReference type="InterPro" id="IPR016135">
    <property type="entry name" value="UBQ-conjugating_enzyme/RWD"/>
</dbReference>
<reference evidence="1" key="1">
    <citation type="journal article" date="2020" name="Nature">
        <title>Giant virus diversity and host interactions through global metagenomics.</title>
        <authorList>
            <person name="Schulz F."/>
            <person name="Roux S."/>
            <person name="Paez-Espino D."/>
            <person name="Jungbluth S."/>
            <person name="Walsh D.A."/>
            <person name="Denef V.J."/>
            <person name="McMahon K.D."/>
            <person name="Konstantinidis K.T."/>
            <person name="Eloe-Fadrosh E.A."/>
            <person name="Kyrpides N.C."/>
            <person name="Woyke T."/>
        </authorList>
    </citation>
    <scope>NUCLEOTIDE SEQUENCE</scope>
    <source>
        <strain evidence="1">GVMAG-S-3300013014-104</strain>
    </source>
</reference>
<organism evidence="1">
    <name type="scientific">viral metagenome</name>
    <dbReference type="NCBI Taxonomy" id="1070528"/>
    <lineage>
        <taxon>unclassified sequences</taxon>
        <taxon>metagenomes</taxon>
        <taxon>organismal metagenomes</taxon>
    </lineage>
</organism>
<dbReference type="EMBL" id="MN740948">
    <property type="protein sequence ID" value="QHU19341.1"/>
    <property type="molecule type" value="Genomic_DNA"/>
</dbReference>
<sequence length="166" mass="19952">MEVFQNIYPSTLRSRMKGEYIRMLPLYKSIIVKIEEEKIIFLIEESENKVFKFIVSNHYPFEPPIVYVNDNPFSYFHRLNNRFIKILKYLNGKDCFCCSSFLCKKNWFPIHTMKNIIDELDVIKEIKYNIIIKTCLDKIKQKFLNRDIDLDSWLFHIADPSALIPE</sequence>